<comment type="similarity">
    <text evidence="2">Belongs to the CN hydrolase family. Apolipoprotein N-acyltransferase subfamily.</text>
</comment>
<evidence type="ECO:0000313" key="12">
    <source>
        <dbReference type="EMBL" id="XAU15576.1"/>
    </source>
</evidence>
<dbReference type="GO" id="GO:0016746">
    <property type="term" value="F:acyltransferase activity"/>
    <property type="evidence" value="ECO:0007669"/>
    <property type="project" value="UniProtKB-KW"/>
</dbReference>
<keyword evidence="9 12" id="KW-0012">Acyltransferase</keyword>
<accession>A0ABZ3HD18</accession>
<keyword evidence="6 10" id="KW-0812">Transmembrane</keyword>
<dbReference type="PROSITE" id="PS50263">
    <property type="entry name" value="CN_HYDROLASE"/>
    <property type="match status" value="1"/>
</dbReference>
<dbReference type="PANTHER" id="PTHR38686:SF1">
    <property type="entry name" value="APOLIPOPROTEIN N-ACYLTRANSFERASE"/>
    <property type="match status" value="1"/>
</dbReference>
<evidence type="ECO:0000256" key="4">
    <source>
        <dbReference type="ARBA" id="ARBA00022519"/>
    </source>
</evidence>
<evidence type="ECO:0000256" key="8">
    <source>
        <dbReference type="ARBA" id="ARBA00023136"/>
    </source>
</evidence>
<evidence type="ECO:0000259" key="11">
    <source>
        <dbReference type="PROSITE" id="PS50263"/>
    </source>
</evidence>
<dbReference type="PANTHER" id="PTHR38686">
    <property type="entry name" value="APOLIPOPROTEIN N-ACYLTRANSFERASE"/>
    <property type="match status" value="1"/>
</dbReference>
<evidence type="ECO:0000256" key="7">
    <source>
        <dbReference type="ARBA" id="ARBA00022989"/>
    </source>
</evidence>
<evidence type="ECO:0000313" key="13">
    <source>
        <dbReference type="Proteomes" id="UP001447842"/>
    </source>
</evidence>
<dbReference type="InterPro" id="IPR059110">
    <property type="entry name" value="Lnt_campylobact"/>
</dbReference>
<reference evidence="12 13" key="1">
    <citation type="submission" date="2024-03" db="EMBL/GenBank/DDBJ databases">
        <title>Sulfurimonas sp. HSL3-1.</title>
        <authorList>
            <person name="Wang S."/>
        </authorList>
    </citation>
    <scope>NUCLEOTIDE SEQUENCE [LARGE SCALE GENOMIC DNA]</scope>
    <source>
        <strain evidence="12 13">HSL3-1</strain>
    </source>
</reference>
<dbReference type="InterPro" id="IPR004563">
    <property type="entry name" value="Apolipo_AcylTrfase"/>
</dbReference>
<comment type="subcellular location">
    <subcellularLocation>
        <location evidence="1">Cell membrane</location>
        <topology evidence="1">Multi-pass membrane protein</topology>
    </subcellularLocation>
</comment>
<feature type="domain" description="CN hydrolase" evidence="11">
    <location>
        <begin position="191"/>
        <end position="401"/>
    </location>
</feature>
<name>A0ABZ3HD18_9BACT</name>
<dbReference type="InterPro" id="IPR003010">
    <property type="entry name" value="C-N_Hydrolase"/>
</dbReference>
<keyword evidence="5 12" id="KW-0808">Transferase</keyword>
<evidence type="ECO:0000256" key="10">
    <source>
        <dbReference type="SAM" id="Phobius"/>
    </source>
</evidence>
<feature type="transmembrane region" description="Helical" evidence="10">
    <location>
        <begin position="143"/>
        <end position="162"/>
    </location>
</feature>
<dbReference type="RefSeq" id="WP_345972995.1">
    <property type="nucleotide sequence ID" value="NZ_CP147920.1"/>
</dbReference>
<dbReference type="Gene3D" id="3.60.110.10">
    <property type="entry name" value="Carbon-nitrogen hydrolase"/>
    <property type="match status" value="1"/>
</dbReference>
<proteinExistence type="inferred from homology"/>
<dbReference type="EC" id="2.3.1.-" evidence="12"/>
<dbReference type="Proteomes" id="UP001447842">
    <property type="component" value="Chromosome"/>
</dbReference>
<keyword evidence="13" id="KW-1185">Reference proteome</keyword>
<dbReference type="SUPFAM" id="SSF56317">
    <property type="entry name" value="Carbon-nitrogen hydrolase"/>
    <property type="match status" value="1"/>
</dbReference>
<gene>
    <name evidence="12" type="ORF">WCY31_02490</name>
</gene>
<organism evidence="12 13">
    <name type="scientific">Sulfurimonas diazotrophicus</name>
    <dbReference type="NCBI Taxonomy" id="3131939"/>
    <lineage>
        <taxon>Bacteria</taxon>
        <taxon>Pseudomonadati</taxon>
        <taxon>Campylobacterota</taxon>
        <taxon>Epsilonproteobacteria</taxon>
        <taxon>Campylobacterales</taxon>
        <taxon>Sulfurimonadaceae</taxon>
        <taxon>Sulfurimonas</taxon>
    </lineage>
</organism>
<evidence type="ECO:0000256" key="1">
    <source>
        <dbReference type="ARBA" id="ARBA00004651"/>
    </source>
</evidence>
<protein>
    <submittedName>
        <fullName evidence="12">Apolipoprotein N-acyltransferase</fullName>
        <ecNumber evidence="12">2.3.1.-</ecNumber>
    </submittedName>
</protein>
<evidence type="ECO:0000256" key="2">
    <source>
        <dbReference type="ARBA" id="ARBA00010065"/>
    </source>
</evidence>
<dbReference type="InterPro" id="IPR059109">
    <property type="entry name" value="Lnt_membrane_dom"/>
</dbReference>
<feature type="transmembrane region" description="Helical" evidence="10">
    <location>
        <begin position="54"/>
        <end position="76"/>
    </location>
</feature>
<feature type="transmembrane region" description="Helical" evidence="10">
    <location>
        <begin position="82"/>
        <end position="103"/>
    </location>
</feature>
<dbReference type="NCBIfam" id="TIGR00546">
    <property type="entry name" value="lnt"/>
    <property type="match status" value="1"/>
</dbReference>
<dbReference type="EMBL" id="CP147920">
    <property type="protein sequence ID" value="XAU15576.1"/>
    <property type="molecule type" value="Genomic_DNA"/>
</dbReference>
<feature type="transmembrane region" description="Helical" evidence="10">
    <location>
        <begin position="110"/>
        <end position="128"/>
    </location>
</feature>
<keyword evidence="4" id="KW-0997">Cell inner membrane</keyword>
<evidence type="ECO:0000256" key="3">
    <source>
        <dbReference type="ARBA" id="ARBA00022475"/>
    </source>
</evidence>
<keyword evidence="3" id="KW-1003">Cell membrane</keyword>
<evidence type="ECO:0000256" key="5">
    <source>
        <dbReference type="ARBA" id="ARBA00022679"/>
    </source>
</evidence>
<dbReference type="NCBIfam" id="NF008934">
    <property type="entry name" value="PRK12291.1"/>
    <property type="match status" value="1"/>
</dbReference>
<sequence length="401" mass="44948">MPFLTSLTVAFAIAFAFSAFIYVDYFALPHITAVETLLALFSYYGLLAAPRRTVLQAGFLIGLFWFYWIGFSFRYYGMPWAMPLMTLLFGLVYLLYFGVLALSEQPLIRALLLFGLTFVAPMGFNWMVPELPLLHSYLGVEKWQFALILFALAAVAAFRSPLRFGALLFVAFAYAPAYTPPPPPPLKIKLAATAVPQELKWEKAHQVPTILGNFARIDDAAAEGYDLIILPESVFPLFLNKAPELIDELKARSEKIAIVTGALLFEDGNNYNVTYFFHKGQMQVAKKMVLVPFGEYIPLPKWMGGWVNEVVFDGASDYLAADHPTDFLIGGTLFRNAVCYEATTEALFTGDPNYMIAISNNAWFTPSIEPTLQRLLMTYYARRHHTRIFHCANAAGTGVIE</sequence>
<evidence type="ECO:0000256" key="6">
    <source>
        <dbReference type="ARBA" id="ARBA00022692"/>
    </source>
</evidence>
<dbReference type="InterPro" id="IPR036526">
    <property type="entry name" value="C-N_Hydrolase_sf"/>
</dbReference>
<evidence type="ECO:0000256" key="9">
    <source>
        <dbReference type="ARBA" id="ARBA00023315"/>
    </source>
</evidence>
<feature type="transmembrane region" description="Helical" evidence="10">
    <location>
        <begin position="28"/>
        <end position="47"/>
    </location>
</feature>
<dbReference type="Pfam" id="PF26365">
    <property type="entry name" value="ApoNAT_membrane"/>
    <property type="match status" value="1"/>
</dbReference>
<keyword evidence="7 10" id="KW-1133">Transmembrane helix</keyword>
<keyword evidence="8 10" id="KW-0472">Membrane</keyword>